<dbReference type="InterPro" id="IPR015422">
    <property type="entry name" value="PyrdxlP-dep_Trfase_small"/>
</dbReference>
<keyword evidence="7 12" id="KW-0028">Amino-acid biosynthesis</keyword>
<dbReference type="InterPro" id="IPR004839">
    <property type="entry name" value="Aminotransferase_I/II_large"/>
</dbReference>
<evidence type="ECO:0000256" key="6">
    <source>
        <dbReference type="ARBA" id="ARBA00022576"/>
    </source>
</evidence>
<dbReference type="NCBIfam" id="TIGR01141">
    <property type="entry name" value="hisC"/>
    <property type="match status" value="1"/>
</dbReference>
<evidence type="ECO:0000256" key="11">
    <source>
        <dbReference type="ARBA" id="ARBA00047481"/>
    </source>
</evidence>
<dbReference type="RefSeq" id="WP_303278784.1">
    <property type="nucleotide sequence ID" value="NZ_JAUOEK010000142.1"/>
</dbReference>
<gene>
    <name evidence="12 14" type="primary">hisC</name>
    <name evidence="14" type="ORF">Q4Q35_14835</name>
</gene>
<keyword evidence="15" id="KW-1185">Reference proteome</keyword>
<comment type="pathway">
    <text evidence="3">Lipid metabolism.</text>
</comment>
<evidence type="ECO:0000256" key="2">
    <source>
        <dbReference type="ARBA" id="ARBA00005011"/>
    </source>
</evidence>
<evidence type="ECO:0000256" key="4">
    <source>
        <dbReference type="ARBA" id="ARBA00007970"/>
    </source>
</evidence>
<dbReference type="GO" id="GO:0004400">
    <property type="term" value="F:histidinol-phosphate transaminase activity"/>
    <property type="evidence" value="ECO:0007669"/>
    <property type="project" value="UniProtKB-EC"/>
</dbReference>
<comment type="subunit">
    <text evidence="5 12">Homodimer.</text>
</comment>
<evidence type="ECO:0000259" key="13">
    <source>
        <dbReference type="Pfam" id="PF00155"/>
    </source>
</evidence>
<dbReference type="EC" id="2.6.1.9" evidence="12"/>
<evidence type="ECO:0000256" key="10">
    <source>
        <dbReference type="ARBA" id="ARBA00023102"/>
    </source>
</evidence>
<dbReference type="Proteomes" id="UP001176883">
    <property type="component" value="Unassembled WGS sequence"/>
</dbReference>
<keyword evidence="10 12" id="KW-0368">Histidine biosynthesis</keyword>
<name>A0ABT8WDH3_9FLAO</name>
<comment type="cofactor">
    <cofactor evidence="1 12">
        <name>pyridoxal 5'-phosphate</name>
        <dbReference type="ChEBI" id="CHEBI:597326"/>
    </cofactor>
</comment>
<protein>
    <recommendedName>
        <fullName evidence="12">Histidinol-phosphate aminotransferase</fullName>
        <ecNumber evidence="12">2.6.1.9</ecNumber>
    </recommendedName>
    <alternativeName>
        <fullName evidence="12">Imidazole acetol-phosphate transaminase</fullName>
    </alternativeName>
</protein>
<evidence type="ECO:0000256" key="7">
    <source>
        <dbReference type="ARBA" id="ARBA00022605"/>
    </source>
</evidence>
<evidence type="ECO:0000313" key="14">
    <source>
        <dbReference type="EMBL" id="MDO5971081.1"/>
    </source>
</evidence>
<comment type="pathway">
    <text evidence="2 12">Amino-acid biosynthesis; L-histidine biosynthesis; L-histidine from 5-phospho-alpha-D-ribose 1-diphosphate: step 7/9.</text>
</comment>
<dbReference type="InterPro" id="IPR015421">
    <property type="entry name" value="PyrdxlP-dep_Trfase_major"/>
</dbReference>
<evidence type="ECO:0000256" key="9">
    <source>
        <dbReference type="ARBA" id="ARBA00022898"/>
    </source>
</evidence>
<keyword evidence="8 12" id="KW-0808">Transferase</keyword>
<feature type="modified residue" description="N6-(pyridoxal phosphate)lysine" evidence="12">
    <location>
        <position position="211"/>
    </location>
</feature>
<proteinExistence type="inferred from homology"/>
<evidence type="ECO:0000256" key="5">
    <source>
        <dbReference type="ARBA" id="ARBA00011738"/>
    </source>
</evidence>
<dbReference type="Gene3D" id="3.40.640.10">
    <property type="entry name" value="Type I PLP-dependent aspartate aminotransferase-like (Major domain)"/>
    <property type="match status" value="1"/>
</dbReference>
<evidence type="ECO:0000313" key="15">
    <source>
        <dbReference type="Proteomes" id="UP001176883"/>
    </source>
</evidence>
<dbReference type="InterPro" id="IPR015424">
    <property type="entry name" value="PyrdxlP-dep_Trfase"/>
</dbReference>
<comment type="catalytic activity">
    <reaction evidence="11 12">
        <text>L-histidinol phosphate + 2-oxoglutarate = 3-(imidazol-4-yl)-2-oxopropyl phosphate + L-glutamate</text>
        <dbReference type="Rhea" id="RHEA:23744"/>
        <dbReference type="ChEBI" id="CHEBI:16810"/>
        <dbReference type="ChEBI" id="CHEBI:29985"/>
        <dbReference type="ChEBI" id="CHEBI:57766"/>
        <dbReference type="ChEBI" id="CHEBI:57980"/>
        <dbReference type="EC" id="2.6.1.9"/>
    </reaction>
</comment>
<dbReference type="PANTHER" id="PTHR42885">
    <property type="entry name" value="HISTIDINOL-PHOSPHATE AMINOTRANSFERASE-RELATED"/>
    <property type="match status" value="1"/>
</dbReference>
<dbReference type="Gene3D" id="3.90.1150.10">
    <property type="entry name" value="Aspartate Aminotransferase, domain 1"/>
    <property type="match status" value="1"/>
</dbReference>
<accession>A0ABT8WDH3</accession>
<comment type="caution">
    <text evidence="14">The sequence shown here is derived from an EMBL/GenBank/DDBJ whole genome shotgun (WGS) entry which is preliminary data.</text>
</comment>
<dbReference type="PANTHER" id="PTHR42885:SF2">
    <property type="entry name" value="HISTIDINOL-PHOSPHATE AMINOTRANSFERASE"/>
    <property type="match status" value="1"/>
</dbReference>
<dbReference type="Pfam" id="PF00155">
    <property type="entry name" value="Aminotran_1_2"/>
    <property type="match status" value="1"/>
</dbReference>
<keyword evidence="6 12" id="KW-0032">Aminotransferase</keyword>
<organism evidence="14 15">
    <name type="scientific">Flavivirga aquimarina</name>
    <dbReference type="NCBI Taxonomy" id="2027862"/>
    <lineage>
        <taxon>Bacteria</taxon>
        <taxon>Pseudomonadati</taxon>
        <taxon>Bacteroidota</taxon>
        <taxon>Flavobacteriia</taxon>
        <taxon>Flavobacteriales</taxon>
        <taxon>Flavobacteriaceae</taxon>
        <taxon>Flavivirga</taxon>
    </lineage>
</organism>
<reference evidence="14" key="1">
    <citation type="submission" date="2023-07" db="EMBL/GenBank/DDBJ databases">
        <title>Two novel species in the genus Flavivirga.</title>
        <authorList>
            <person name="Kwon K."/>
        </authorList>
    </citation>
    <scope>NUCLEOTIDE SEQUENCE</scope>
    <source>
        <strain evidence="14">KCTC 52353</strain>
    </source>
</reference>
<sequence>MKTTSFNIDDLIRPTIKTLKPYSSARDEFQGNSNAMVFLDANENPFNNGVNRYPDPQQGSLKAILSEIKNIDAKNILLGNGSDEVLDLIFRAFCEPNKDNIIILPPTYGMYSVLANINAISIKEVQLSNNFQPQVETILNIADNNSKILFLCSPNNPTGNSFSSQSIEELLNKFKGIVVIDEAYIDFSEEISWVDRLEAFPNLIVTQTLSKAYGMAGIRLGICYASTNIISVLNRIKPPYNVNELTQQRAVQQLNKKDLATNQINDILKERAFLISKLESVSFITKIYPSDANFVLVKVDDATKRYDQLIDKGIVIRNRTTQPGCENCLRLTVGTKEENEILIKELLSISKS</sequence>
<feature type="domain" description="Aminotransferase class I/classII large" evidence="13">
    <location>
        <begin position="47"/>
        <end position="345"/>
    </location>
</feature>
<evidence type="ECO:0000256" key="8">
    <source>
        <dbReference type="ARBA" id="ARBA00022679"/>
    </source>
</evidence>
<dbReference type="HAMAP" id="MF_01023">
    <property type="entry name" value="HisC_aminotrans_2"/>
    <property type="match status" value="1"/>
</dbReference>
<evidence type="ECO:0000256" key="12">
    <source>
        <dbReference type="HAMAP-Rule" id="MF_01023"/>
    </source>
</evidence>
<evidence type="ECO:0000256" key="1">
    <source>
        <dbReference type="ARBA" id="ARBA00001933"/>
    </source>
</evidence>
<dbReference type="InterPro" id="IPR001917">
    <property type="entry name" value="Aminotrans_II_pyridoxalP_BS"/>
</dbReference>
<dbReference type="InterPro" id="IPR005861">
    <property type="entry name" value="HisP_aminotrans"/>
</dbReference>
<dbReference type="SUPFAM" id="SSF53383">
    <property type="entry name" value="PLP-dependent transferases"/>
    <property type="match status" value="1"/>
</dbReference>
<dbReference type="CDD" id="cd00609">
    <property type="entry name" value="AAT_like"/>
    <property type="match status" value="1"/>
</dbReference>
<comment type="similarity">
    <text evidence="4 12">Belongs to the class-II pyridoxal-phosphate-dependent aminotransferase family. Histidinol-phosphate aminotransferase subfamily.</text>
</comment>
<dbReference type="EMBL" id="JAUOEK010000142">
    <property type="protein sequence ID" value="MDO5971081.1"/>
    <property type="molecule type" value="Genomic_DNA"/>
</dbReference>
<evidence type="ECO:0000256" key="3">
    <source>
        <dbReference type="ARBA" id="ARBA00005189"/>
    </source>
</evidence>
<keyword evidence="9 12" id="KW-0663">Pyridoxal phosphate</keyword>
<dbReference type="PROSITE" id="PS00599">
    <property type="entry name" value="AA_TRANSFER_CLASS_2"/>
    <property type="match status" value="1"/>
</dbReference>